<feature type="transmembrane region" description="Helical" evidence="10">
    <location>
        <begin position="210"/>
        <end position="233"/>
    </location>
</feature>
<evidence type="ECO:0000256" key="4">
    <source>
        <dbReference type="ARBA" id="ARBA00022692"/>
    </source>
</evidence>
<dbReference type="FunCoup" id="A0A1V8T0X0">
    <property type="interactions" value="1600"/>
</dbReference>
<dbReference type="GO" id="GO:0006888">
    <property type="term" value="P:endoplasmic reticulum to Golgi vesicle-mediated transport"/>
    <property type="evidence" value="ECO:0007669"/>
    <property type="project" value="InterPro"/>
</dbReference>
<dbReference type="GO" id="GO:0031201">
    <property type="term" value="C:SNARE complex"/>
    <property type="evidence" value="ECO:0007669"/>
    <property type="project" value="TreeGrafter"/>
</dbReference>
<dbReference type="InterPro" id="IPR023601">
    <property type="entry name" value="Golgi_SNAP_su1"/>
</dbReference>
<keyword evidence="4 10" id="KW-0812">Transmembrane</keyword>
<feature type="coiled-coil region" evidence="9">
    <location>
        <begin position="85"/>
        <end position="112"/>
    </location>
</feature>
<dbReference type="GO" id="GO:0048219">
    <property type="term" value="P:inter-Golgi cisterna vesicle-mediated transport"/>
    <property type="evidence" value="ECO:0007669"/>
    <property type="project" value="TreeGrafter"/>
</dbReference>
<dbReference type="PANTHER" id="PTHR21094">
    <property type="entry name" value="GOS-28 SNARE- RELATED"/>
    <property type="match status" value="1"/>
</dbReference>
<dbReference type="GO" id="GO:0015031">
    <property type="term" value="P:protein transport"/>
    <property type="evidence" value="ECO:0007669"/>
    <property type="project" value="UniProtKB-KW"/>
</dbReference>
<dbReference type="InParanoid" id="A0A1V8T0X0"/>
<sequence>MSATGATWAQVRQQARAAETQTESLFHTYAQFASKTDVDPTPSEEELKTEEQLNEILEKRSALLAHLSRILESEPTTSALKSTNLARHREILSQHRTELSRLKSQLSTARDRANLLSNVRSDISAYRAQAASNPETAEAEYMLGERGRLDRSHGVVDGVLSQAYAVNESFGLQRESLAGIQRRITGAAAQIPGINGLMQRIGSKKRRDGIILGVFIAVCCLGLFWFCILAGAFDDGAELCIHALKDKELAPVNHDEDLLGELDDTEDFLCYWDWSGKLGRGFVIEFARA</sequence>
<evidence type="ECO:0000256" key="9">
    <source>
        <dbReference type="SAM" id="Coils"/>
    </source>
</evidence>
<evidence type="ECO:0000313" key="12">
    <source>
        <dbReference type="Proteomes" id="UP000192596"/>
    </source>
</evidence>
<evidence type="ECO:0000256" key="2">
    <source>
        <dbReference type="ARBA" id="ARBA00008473"/>
    </source>
</evidence>
<dbReference type="PANTHER" id="PTHR21094:SF2">
    <property type="entry name" value="GOLGI SNAP RECEPTOR COMPLEX MEMBER 1"/>
    <property type="match status" value="1"/>
</dbReference>
<proteinExistence type="inferred from homology"/>
<comment type="similarity">
    <text evidence="2">Belongs to the GOSR1 family.</text>
</comment>
<reference evidence="12" key="1">
    <citation type="submission" date="2017-03" db="EMBL/GenBank/DDBJ databases">
        <title>Genomes of endolithic fungi from Antarctica.</title>
        <authorList>
            <person name="Coleine C."/>
            <person name="Masonjones S."/>
            <person name="Stajich J.E."/>
        </authorList>
    </citation>
    <scope>NUCLEOTIDE SEQUENCE [LARGE SCALE GENOMIC DNA]</scope>
    <source>
        <strain evidence="12">CCFEE 5527</strain>
    </source>
</reference>
<dbReference type="Proteomes" id="UP000192596">
    <property type="component" value="Unassembled WGS sequence"/>
</dbReference>
<dbReference type="GO" id="GO:0000139">
    <property type="term" value="C:Golgi membrane"/>
    <property type="evidence" value="ECO:0007669"/>
    <property type="project" value="UniProtKB-SubCell"/>
</dbReference>
<keyword evidence="8 10" id="KW-0472">Membrane</keyword>
<organism evidence="11 12">
    <name type="scientific">Cryoendolithus antarcticus</name>
    <dbReference type="NCBI Taxonomy" id="1507870"/>
    <lineage>
        <taxon>Eukaryota</taxon>
        <taxon>Fungi</taxon>
        <taxon>Dikarya</taxon>
        <taxon>Ascomycota</taxon>
        <taxon>Pezizomycotina</taxon>
        <taxon>Dothideomycetes</taxon>
        <taxon>Dothideomycetidae</taxon>
        <taxon>Cladosporiales</taxon>
        <taxon>Cladosporiaceae</taxon>
        <taxon>Cryoendolithus</taxon>
    </lineage>
</organism>
<keyword evidence="9" id="KW-0175">Coiled coil</keyword>
<evidence type="ECO:0000256" key="8">
    <source>
        <dbReference type="ARBA" id="ARBA00023136"/>
    </source>
</evidence>
<dbReference type="GO" id="GO:0006906">
    <property type="term" value="P:vesicle fusion"/>
    <property type="evidence" value="ECO:0007669"/>
    <property type="project" value="TreeGrafter"/>
</dbReference>
<keyword evidence="12" id="KW-1185">Reference proteome</keyword>
<dbReference type="AlphaFoldDB" id="A0A1V8T0X0"/>
<comment type="subcellular location">
    <subcellularLocation>
        <location evidence="1">Golgi apparatus membrane</location>
        <topology evidence="1">Single-pass type IV membrane protein</topology>
    </subcellularLocation>
</comment>
<evidence type="ECO:0000256" key="5">
    <source>
        <dbReference type="ARBA" id="ARBA00022927"/>
    </source>
</evidence>
<dbReference type="GO" id="GO:0005801">
    <property type="term" value="C:cis-Golgi network"/>
    <property type="evidence" value="ECO:0007669"/>
    <property type="project" value="InterPro"/>
</dbReference>
<dbReference type="GO" id="GO:0005484">
    <property type="term" value="F:SNAP receptor activity"/>
    <property type="evidence" value="ECO:0007669"/>
    <property type="project" value="TreeGrafter"/>
</dbReference>
<protein>
    <recommendedName>
        <fullName evidence="13">Golgi SNAP receptor complex member 1</fullName>
    </recommendedName>
</protein>
<keyword evidence="3" id="KW-0813">Transport</keyword>
<evidence type="ECO:0000256" key="7">
    <source>
        <dbReference type="ARBA" id="ARBA00023034"/>
    </source>
</evidence>
<evidence type="ECO:0008006" key="13">
    <source>
        <dbReference type="Google" id="ProtNLM"/>
    </source>
</evidence>
<evidence type="ECO:0000256" key="6">
    <source>
        <dbReference type="ARBA" id="ARBA00022989"/>
    </source>
</evidence>
<comment type="caution">
    <text evidence="11">The sequence shown here is derived from an EMBL/GenBank/DDBJ whole genome shotgun (WGS) entry which is preliminary data.</text>
</comment>
<dbReference type="Pfam" id="PF12352">
    <property type="entry name" value="V-SNARE_C"/>
    <property type="match status" value="1"/>
</dbReference>
<dbReference type="STRING" id="1507870.A0A1V8T0X0"/>
<evidence type="ECO:0000256" key="10">
    <source>
        <dbReference type="SAM" id="Phobius"/>
    </source>
</evidence>
<accession>A0A1V8T0X0</accession>
<evidence type="ECO:0000256" key="1">
    <source>
        <dbReference type="ARBA" id="ARBA00004409"/>
    </source>
</evidence>
<evidence type="ECO:0000313" key="11">
    <source>
        <dbReference type="EMBL" id="OQO04868.1"/>
    </source>
</evidence>
<name>A0A1V8T0X0_9PEZI</name>
<evidence type="ECO:0000256" key="3">
    <source>
        <dbReference type="ARBA" id="ARBA00022448"/>
    </source>
</evidence>
<keyword evidence="7" id="KW-0333">Golgi apparatus</keyword>
<dbReference type="EMBL" id="NAJO01000020">
    <property type="protein sequence ID" value="OQO04868.1"/>
    <property type="molecule type" value="Genomic_DNA"/>
</dbReference>
<dbReference type="GO" id="GO:0005797">
    <property type="term" value="C:Golgi medial cisterna"/>
    <property type="evidence" value="ECO:0007669"/>
    <property type="project" value="TreeGrafter"/>
</dbReference>
<dbReference type="OrthoDB" id="422156at2759"/>
<keyword evidence="6 10" id="KW-1133">Transmembrane helix</keyword>
<keyword evidence="5" id="KW-0653">Protein transport</keyword>
<gene>
    <name evidence="11" type="ORF">B0A48_07885</name>
</gene>